<evidence type="ECO:0000256" key="1">
    <source>
        <dbReference type="SAM" id="MobiDB-lite"/>
    </source>
</evidence>
<dbReference type="AlphaFoldDB" id="A0A4R0RUF0"/>
<dbReference type="OrthoDB" id="10613353at2759"/>
<organism evidence="2 3">
    <name type="scientific">Steccherinum ochraceum</name>
    <dbReference type="NCBI Taxonomy" id="92696"/>
    <lineage>
        <taxon>Eukaryota</taxon>
        <taxon>Fungi</taxon>
        <taxon>Dikarya</taxon>
        <taxon>Basidiomycota</taxon>
        <taxon>Agaricomycotina</taxon>
        <taxon>Agaricomycetes</taxon>
        <taxon>Polyporales</taxon>
        <taxon>Steccherinaceae</taxon>
        <taxon>Steccherinum</taxon>
    </lineage>
</organism>
<gene>
    <name evidence="2" type="ORF">EIP91_012111</name>
</gene>
<feature type="region of interest" description="Disordered" evidence="1">
    <location>
        <begin position="11"/>
        <end position="81"/>
    </location>
</feature>
<keyword evidence="3" id="KW-1185">Reference proteome</keyword>
<sequence>MLFHALGCGRATSPPTIVSHQAAGPSGPSSTSISTGRTKRKSTSDSLPALDSPAKRKKSTASAVAHLEPAASASGSPVDVHRTVSIPHNQDQLQAHARPKPGFPGSDVHAFVAGLPLLSPEDPYNFDLFAKLGMAGIKEKDDLEMLTVDFDRARDFLTGKGVSFLQWIVVRHGLLARTRRRGSDPNQNVEIEAEMLDFLKQRSPSLEHLSPILRDIGLTYSDVKHLYSLRGTWPALGKYLISQGFKFAEFVAFKRGLLGLYSPAQDLVDLMDPSHHEALKTFLADVKGDAKSKIDSFMRVGFCYREDLDMLSTLPAERIDEVLDGLVKEGLSWSECKAVQDALHRRAESLKVD</sequence>
<protein>
    <submittedName>
        <fullName evidence="2">Uncharacterized protein</fullName>
    </submittedName>
</protein>
<proteinExistence type="predicted"/>
<evidence type="ECO:0000313" key="2">
    <source>
        <dbReference type="EMBL" id="TCD71163.1"/>
    </source>
</evidence>
<dbReference type="Proteomes" id="UP000292702">
    <property type="component" value="Unassembled WGS sequence"/>
</dbReference>
<comment type="caution">
    <text evidence="2">The sequence shown here is derived from an EMBL/GenBank/DDBJ whole genome shotgun (WGS) entry which is preliminary data.</text>
</comment>
<accession>A0A4R0RUF0</accession>
<evidence type="ECO:0000313" key="3">
    <source>
        <dbReference type="Proteomes" id="UP000292702"/>
    </source>
</evidence>
<dbReference type="EMBL" id="RWJN01000009">
    <property type="protein sequence ID" value="TCD71163.1"/>
    <property type="molecule type" value="Genomic_DNA"/>
</dbReference>
<feature type="compositionally biased region" description="Low complexity" evidence="1">
    <location>
        <begin position="24"/>
        <end position="36"/>
    </location>
</feature>
<reference evidence="2 3" key="1">
    <citation type="submission" date="2018-11" db="EMBL/GenBank/DDBJ databases">
        <title>Genome assembly of Steccherinum ochraceum LE-BIN_3174, the white-rot fungus of the Steccherinaceae family (The Residual Polyporoid clade, Polyporales, Basidiomycota).</title>
        <authorList>
            <person name="Fedorova T.V."/>
            <person name="Glazunova O.A."/>
            <person name="Landesman E.O."/>
            <person name="Moiseenko K.V."/>
            <person name="Psurtseva N.V."/>
            <person name="Savinova O.S."/>
            <person name="Shakhova N.V."/>
            <person name="Tyazhelova T.V."/>
            <person name="Vasina D.V."/>
        </authorList>
    </citation>
    <scope>NUCLEOTIDE SEQUENCE [LARGE SCALE GENOMIC DNA]</scope>
    <source>
        <strain evidence="2 3">LE-BIN_3174</strain>
    </source>
</reference>
<name>A0A4R0RUF0_9APHY</name>